<comment type="subcellular location">
    <subcellularLocation>
        <location evidence="1">Cell membrane</location>
        <topology evidence="1">Multi-pass membrane protein</topology>
    </subcellularLocation>
</comment>
<accession>A0A099L1R2</accession>
<feature type="transmembrane region" description="Helical" evidence="7">
    <location>
        <begin position="406"/>
        <end position="424"/>
    </location>
</feature>
<organism evidence="8 9">
    <name type="scientific">Colwellia psychrerythraea</name>
    <name type="common">Vibrio psychroerythus</name>
    <dbReference type="NCBI Taxonomy" id="28229"/>
    <lineage>
        <taxon>Bacteria</taxon>
        <taxon>Pseudomonadati</taxon>
        <taxon>Pseudomonadota</taxon>
        <taxon>Gammaproteobacteria</taxon>
        <taxon>Alteromonadales</taxon>
        <taxon>Colwelliaceae</taxon>
        <taxon>Colwellia</taxon>
    </lineage>
</organism>
<keyword evidence="3" id="KW-1003">Cell membrane</keyword>
<dbReference type="InterPro" id="IPR050833">
    <property type="entry name" value="Poly_Biosynth_Transport"/>
</dbReference>
<evidence type="ECO:0000313" key="9">
    <source>
        <dbReference type="Proteomes" id="UP000029868"/>
    </source>
</evidence>
<evidence type="ECO:0000256" key="7">
    <source>
        <dbReference type="SAM" id="Phobius"/>
    </source>
</evidence>
<gene>
    <name evidence="8" type="ORF">GAB14E_1662</name>
</gene>
<feature type="transmembrane region" description="Helical" evidence="7">
    <location>
        <begin position="142"/>
        <end position="162"/>
    </location>
</feature>
<protein>
    <recommendedName>
        <fullName evidence="10">Polysaccharide biosynthesis protein</fullName>
    </recommendedName>
</protein>
<dbReference type="OrthoDB" id="8538786at2"/>
<evidence type="ECO:0000256" key="4">
    <source>
        <dbReference type="ARBA" id="ARBA00022692"/>
    </source>
</evidence>
<feature type="transmembrane region" description="Helical" evidence="7">
    <location>
        <begin position="349"/>
        <end position="368"/>
    </location>
</feature>
<sequence length="485" mass="54110">MRKSSALTSSILMLSASWIAKALGLISTIILARLLTPEDFGLVAITMLVVHFLDVFANTGTQQYLLSKDVVDNDDLNTAWSLNMIFRIIITLALLVLAVPIANFFEADLANAFRVSAVILIIIGLTNPAISIAKRAFNYHGIFKLALLVKFISFIVTITVAYYTRSYWALIIGTISHYTLHAIGSYFIYPFKPKFCLKHIHEQWDYSKWILLRSFAGYIRSKGDAFIISKFFSTSDVGIFTIAKEFAMLVYEQIATPVAEIIMTSVQKARSNDTDISYIIEKYLLILLSLILPIACIISMYADSIVVIILGEKWLAAAPILEILTLLGISTSLTMVFNSTLTALKLTKLTFKVDVITTIIILTTLFLLKGVELVEFALIRSLLDLVVLVSYFVFTKLIIGLSLRASLRNLIPTACSVVLMGFILEYLANTFVIDNFIILAMTSGISLLCYAIIFWIMVNILPFSGPVLKDLQSTINTMVKRKFSN</sequence>
<keyword evidence="4 7" id="KW-0812">Transmembrane</keyword>
<dbReference type="RefSeq" id="WP_081967702.1">
    <property type="nucleotide sequence ID" value="NZ_JQEC01000006.1"/>
</dbReference>
<evidence type="ECO:0008006" key="10">
    <source>
        <dbReference type="Google" id="ProtNLM"/>
    </source>
</evidence>
<comment type="similarity">
    <text evidence="2">Belongs to the polysaccharide synthase family.</text>
</comment>
<feature type="transmembrane region" description="Helical" evidence="7">
    <location>
        <begin position="374"/>
        <end position="394"/>
    </location>
</feature>
<feature type="transmembrane region" description="Helical" evidence="7">
    <location>
        <begin position="314"/>
        <end position="337"/>
    </location>
</feature>
<feature type="transmembrane region" description="Helical" evidence="7">
    <location>
        <begin position="40"/>
        <end position="57"/>
    </location>
</feature>
<dbReference type="Pfam" id="PF13440">
    <property type="entry name" value="Polysacc_synt_3"/>
    <property type="match status" value="1"/>
</dbReference>
<comment type="caution">
    <text evidence="8">The sequence shown here is derived from an EMBL/GenBank/DDBJ whole genome shotgun (WGS) entry which is preliminary data.</text>
</comment>
<dbReference type="GO" id="GO:0005886">
    <property type="term" value="C:plasma membrane"/>
    <property type="evidence" value="ECO:0007669"/>
    <property type="project" value="UniProtKB-SubCell"/>
</dbReference>
<evidence type="ECO:0000313" key="8">
    <source>
        <dbReference type="EMBL" id="KGJ96786.1"/>
    </source>
</evidence>
<proteinExistence type="inferred from homology"/>
<dbReference type="PANTHER" id="PTHR30250:SF10">
    <property type="entry name" value="LIPOPOLYSACCHARIDE BIOSYNTHESIS PROTEIN WZXC"/>
    <property type="match status" value="1"/>
</dbReference>
<feature type="transmembrane region" description="Helical" evidence="7">
    <location>
        <begin position="85"/>
        <end position="105"/>
    </location>
</feature>
<reference evidence="8 9" key="1">
    <citation type="submission" date="2014-08" db="EMBL/GenBank/DDBJ databases">
        <title>Genomic and Phenotypic Diversity of Colwellia psychrerythraea strains from Disparate Marine Basins.</title>
        <authorList>
            <person name="Techtmann S.M."/>
            <person name="Stelling S.C."/>
            <person name="Utturkar S.M."/>
            <person name="Alshibli N."/>
            <person name="Harris A."/>
            <person name="Brown S.D."/>
            <person name="Hazen T.C."/>
        </authorList>
    </citation>
    <scope>NUCLEOTIDE SEQUENCE [LARGE SCALE GENOMIC DNA]</scope>
    <source>
        <strain evidence="8 9">GAB14E</strain>
    </source>
</reference>
<name>A0A099L1R2_COLPS</name>
<keyword evidence="6 7" id="KW-0472">Membrane</keyword>
<feature type="transmembrane region" description="Helical" evidence="7">
    <location>
        <begin position="168"/>
        <end position="189"/>
    </location>
</feature>
<evidence type="ECO:0000256" key="2">
    <source>
        <dbReference type="ARBA" id="ARBA00007430"/>
    </source>
</evidence>
<dbReference type="Proteomes" id="UP000029868">
    <property type="component" value="Unassembled WGS sequence"/>
</dbReference>
<dbReference type="PANTHER" id="PTHR30250">
    <property type="entry name" value="PST FAMILY PREDICTED COLANIC ACID TRANSPORTER"/>
    <property type="match status" value="1"/>
</dbReference>
<feature type="transmembrane region" description="Helical" evidence="7">
    <location>
        <begin position="111"/>
        <end position="130"/>
    </location>
</feature>
<evidence type="ECO:0000256" key="3">
    <source>
        <dbReference type="ARBA" id="ARBA00022475"/>
    </source>
</evidence>
<dbReference type="EMBL" id="JQEC01000006">
    <property type="protein sequence ID" value="KGJ96786.1"/>
    <property type="molecule type" value="Genomic_DNA"/>
</dbReference>
<evidence type="ECO:0000256" key="5">
    <source>
        <dbReference type="ARBA" id="ARBA00022989"/>
    </source>
</evidence>
<feature type="transmembrane region" description="Helical" evidence="7">
    <location>
        <begin position="283"/>
        <end position="302"/>
    </location>
</feature>
<keyword evidence="5 7" id="KW-1133">Transmembrane helix</keyword>
<dbReference type="AlphaFoldDB" id="A0A099L1R2"/>
<evidence type="ECO:0000256" key="1">
    <source>
        <dbReference type="ARBA" id="ARBA00004651"/>
    </source>
</evidence>
<feature type="transmembrane region" description="Helical" evidence="7">
    <location>
        <begin position="436"/>
        <end position="461"/>
    </location>
</feature>
<dbReference type="PATRIC" id="fig|28229.3.peg.830"/>
<evidence type="ECO:0000256" key="6">
    <source>
        <dbReference type="ARBA" id="ARBA00023136"/>
    </source>
</evidence>